<dbReference type="EMBL" id="QWGB01000014">
    <property type="protein sequence ID" value="RIJ20416.1"/>
    <property type="molecule type" value="Genomic_DNA"/>
</dbReference>
<feature type="transmembrane region" description="Helical" evidence="1">
    <location>
        <begin position="56"/>
        <end position="75"/>
    </location>
</feature>
<reference evidence="2 3" key="1">
    <citation type="submission" date="2018-08" db="EMBL/GenBank/DDBJ databases">
        <title>Henriciella mobilis sp. nov., isolated from seawater.</title>
        <authorList>
            <person name="Cheng H."/>
            <person name="Wu Y.-H."/>
            <person name="Xu X.-W."/>
            <person name="Guo L.-L."/>
        </authorList>
    </citation>
    <scope>NUCLEOTIDE SEQUENCE [LARGE SCALE GENOMIC DNA]</scope>
    <source>
        <strain evidence="2 3">CCUG66934</strain>
    </source>
</reference>
<organism evidence="2 3">
    <name type="scientific">Henriciella barbarensis</name>
    <dbReference type="NCBI Taxonomy" id="86342"/>
    <lineage>
        <taxon>Bacteria</taxon>
        <taxon>Pseudomonadati</taxon>
        <taxon>Pseudomonadota</taxon>
        <taxon>Alphaproteobacteria</taxon>
        <taxon>Hyphomonadales</taxon>
        <taxon>Hyphomonadaceae</taxon>
        <taxon>Henriciella</taxon>
    </lineage>
</organism>
<dbReference type="RefSeq" id="WP_119380733.1">
    <property type="nucleotide sequence ID" value="NZ_QWGB01000014.1"/>
</dbReference>
<keyword evidence="1" id="KW-1133">Transmembrane helix</keyword>
<keyword evidence="1" id="KW-0472">Membrane</keyword>
<name>A0A399QNJ4_9PROT</name>
<sequence>MDYDYDHLPREERQRFIAIEERLRGASGRMPPVWEMQRRKEHLTNIRPRVARRLKVLSYVAIPTLIAVVLAIFAYRFGGLHFESELVLASALGTILAPVLIVDTWARWPFFKMPGSVEDLDRELSILATYIERKT</sequence>
<dbReference type="Proteomes" id="UP000265431">
    <property type="component" value="Unassembled WGS sequence"/>
</dbReference>
<evidence type="ECO:0000313" key="3">
    <source>
        <dbReference type="Proteomes" id="UP000265431"/>
    </source>
</evidence>
<comment type="caution">
    <text evidence="2">The sequence shown here is derived from an EMBL/GenBank/DDBJ whole genome shotgun (WGS) entry which is preliminary data.</text>
</comment>
<feature type="transmembrane region" description="Helical" evidence="1">
    <location>
        <begin position="87"/>
        <end position="106"/>
    </location>
</feature>
<gene>
    <name evidence="2" type="ORF">D1224_14930</name>
</gene>
<evidence type="ECO:0000313" key="2">
    <source>
        <dbReference type="EMBL" id="RIJ20416.1"/>
    </source>
</evidence>
<evidence type="ECO:0000256" key="1">
    <source>
        <dbReference type="SAM" id="Phobius"/>
    </source>
</evidence>
<dbReference type="AlphaFoldDB" id="A0A399QNJ4"/>
<accession>A0A399QNJ4</accession>
<protein>
    <submittedName>
        <fullName evidence="2">Uncharacterized protein</fullName>
    </submittedName>
</protein>
<dbReference type="OrthoDB" id="9855684at2"/>
<keyword evidence="1" id="KW-0812">Transmembrane</keyword>
<keyword evidence="3" id="KW-1185">Reference proteome</keyword>
<proteinExistence type="predicted"/>